<dbReference type="Proteomes" id="UP000076234">
    <property type="component" value="Chromosome"/>
</dbReference>
<evidence type="ECO:0000256" key="3">
    <source>
        <dbReference type="SAM" id="MobiDB-lite"/>
    </source>
</evidence>
<dbReference type="EMBL" id="CP013342">
    <property type="protein sequence ID" value="AMU95117.1"/>
    <property type="molecule type" value="Genomic_DNA"/>
</dbReference>
<evidence type="ECO:0000256" key="2">
    <source>
        <dbReference type="PROSITE-ProRule" id="PRU00335"/>
    </source>
</evidence>
<sequence>MTTTAKAEGEAKANPASETPRIDGRRERSRSSHKRIVKAMMELIAGGDLMPSAARVADEAGIGIRTVFRHFDDMDSLYSEISATIAERVMPIVTAPYLDNDWRANMRDLARRRVRVFETMLPFRLAANIKRYQSPFLMAEYGRVITVERELVMRLLPAPVLANKVAAEALCATLSFQNWRALRHDQGLPAEEAGTVTAHMVEALLAALPQGGDR</sequence>
<dbReference type="AlphaFoldDB" id="A0A142W0Q7"/>
<feature type="compositionally biased region" description="Basic and acidic residues" evidence="3">
    <location>
        <begin position="20"/>
        <end position="30"/>
    </location>
</feature>
<evidence type="ECO:0000256" key="1">
    <source>
        <dbReference type="ARBA" id="ARBA00023125"/>
    </source>
</evidence>
<dbReference type="InterPro" id="IPR009057">
    <property type="entry name" value="Homeodomain-like_sf"/>
</dbReference>
<organism evidence="5 6">
    <name type="scientific">Sphingopyxis terrae subsp. terrae NBRC 15098</name>
    <dbReference type="NCBI Taxonomy" id="1219058"/>
    <lineage>
        <taxon>Bacteria</taxon>
        <taxon>Pseudomonadati</taxon>
        <taxon>Pseudomonadota</taxon>
        <taxon>Alphaproteobacteria</taxon>
        <taxon>Sphingomonadales</taxon>
        <taxon>Sphingomonadaceae</taxon>
        <taxon>Sphingopyxis</taxon>
    </lineage>
</organism>
<dbReference type="SUPFAM" id="SSF46689">
    <property type="entry name" value="Homeodomain-like"/>
    <property type="match status" value="1"/>
</dbReference>
<gene>
    <name evidence="5" type="ORF">AOA14_10920</name>
</gene>
<dbReference type="STRING" id="1219058.AOA14_10920"/>
<reference evidence="6" key="1">
    <citation type="submission" date="2015-11" db="EMBL/GenBank/DDBJ databases">
        <title>Complete genome sequence of a polyethylene glycol-degrading strain Sphingopyxis terrae strain 203-1 (NBRC 15098).</title>
        <authorList>
            <person name="Yoshiyuki O."/>
            <person name="Shouta N."/>
            <person name="Nagata Y."/>
            <person name="Numata M."/>
            <person name="Tsuchikane K."/>
            <person name="Hosoyama A."/>
            <person name="Yamazoe A."/>
            <person name="Tsuda M."/>
            <person name="Fujita N."/>
            <person name="Kawai F."/>
        </authorList>
    </citation>
    <scope>NUCLEOTIDE SEQUENCE [LARGE SCALE GENOMIC DNA]</scope>
    <source>
        <strain evidence="6">203-1</strain>
    </source>
</reference>
<dbReference type="PROSITE" id="PS50977">
    <property type="entry name" value="HTH_TETR_2"/>
    <property type="match status" value="1"/>
</dbReference>
<feature type="region of interest" description="Disordered" evidence="3">
    <location>
        <begin position="1"/>
        <end position="32"/>
    </location>
</feature>
<reference evidence="5 6" key="2">
    <citation type="journal article" date="2016" name="Genome Announc.">
        <title>Complete Genome Sequence of Sphingopyxis terrae Strain 203-1 (NBRC 111660), a Polyethylene Glycol Degrader.</title>
        <authorList>
            <person name="Ohtsubo Y."/>
            <person name="Nonoyama S."/>
            <person name="Nagata Y."/>
            <person name="Numata M."/>
            <person name="Tsuchikane K."/>
            <person name="Hosoyama A."/>
            <person name="Yamazoe A."/>
            <person name="Tsuda M."/>
            <person name="Fujita N."/>
            <person name="Kawai F."/>
        </authorList>
    </citation>
    <scope>NUCLEOTIDE SEQUENCE [LARGE SCALE GENOMIC DNA]</scope>
    <source>
        <strain evidence="5 6">203-1</strain>
    </source>
</reference>
<evidence type="ECO:0000259" key="4">
    <source>
        <dbReference type="PROSITE" id="PS50977"/>
    </source>
</evidence>
<feature type="domain" description="HTH tetR-type" evidence="4">
    <location>
        <begin position="30"/>
        <end position="89"/>
    </location>
</feature>
<dbReference type="InterPro" id="IPR001647">
    <property type="entry name" value="HTH_TetR"/>
</dbReference>
<evidence type="ECO:0000313" key="6">
    <source>
        <dbReference type="Proteomes" id="UP000076234"/>
    </source>
</evidence>
<evidence type="ECO:0000313" key="5">
    <source>
        <dbReference type="EMBL" id="AMU95117.1"/>
    </source>
</evidence>
<name>A0A142W0Q7_9SPHN</name>
<dbReference type="KEGG" id="ster:AOA14_10920"/>
<feature type="DNA-binding region" description="H-T-H motif" evidence="2">
    <location>
        <begin position="52"/>
        <end position="71"/>
    </location>
</feature>
<accession>A0A142W0Q7</accession>
<dbReference type="RefSeq" id="WP_062901828.1">
    <property type="nucleotide sequence ID" value="NZ_CP013342.1"/>
</dbReference>
<dbReference type="Gene3D" id="1.10.357.10">
    <property type="entry name" value="Tetracycline Repressor, domain 2"/>
    <property type="match status" value="1"/>
</dbReference>
<proteinExistence type="predicted"/>
<protein>
    <submittedName>
        <fullName evidence="5">TetR family transcriptional regulator</fullName>
    </submittedName>
</protein>
<keyword evidence="1 2" id="KW-0238">DNA-binding</keyword>
<dbReference type="GO" id="GO:0003677">
    <property type="term" value="F:DNA binding"/>
    <property type="evidence" value="ECO:0007669"/>
    <property type="project" value="UniProtKB-UniRule"/>
</dbReference>